<evidence type="ECO:0000256" key="7">
    <source>
        <dbReference type="ARBA" id="ARBA00023242"/>
    </source>
</evidence>
<dbReference type="GO" id="GO:0031965">
    <property type="term" value="C:nuclear membrane"/>
    <property type="evidence" value="ECO:0007669"/>
    <property type="project" value="UniProtKB-SubCell"/>
</dbReference>
<dbReference type="STRING" id="283909.R7V667"/>
<dbReference type="EnsemblMetazoa" id="CapteT212862">
    <property type="protein sequence ID" value="CapteP212862"/>
    <property type="gene ID" value="CapteG212862"/>
</dbReference>
<comment type="subcellular location">
    <subcellularLocation>
        <location evidence="2">Cytoplasm</location>
        <location evidence="2">Cytosol</location>
    </subcellularLocation>
    <subcellularLocation>
        <location evidence="1">Nucleus membrane</location>
    </subcellularLocation>
</comment>
<evidence type="ECO:0000313" key="11">
    <source>
        <dbReference type="Proteomes" id="UP000014760"/>
    </source>
</evidence>
<evidence type="ECO:0000313" key="10">
    <source>
        <dbReference type="EnsemblMetazoa" id="CapteP212862"/>
    </source>
</evidence>
<reference evidence="10" key="3">
    <citation type="submission" date="2015-06" db="UniProtKB">
        <authorList>
            <consortium name="EnsemblMetazoa"/>
        </authorList>
    </citation>
    <scope>IDENTIFICATION</scope>
</reference>
<evidence type="ECO:0000256" key="3">
    <source>
        <dbReference type="ARBA" id="ARBA00007605"/>
    </source>
</evidence>
<dbReference type="AlphaFoldDB" id="R7V667"/>
<keyword evidence="7" id="KW-0539">Nucleus</keyword>
<dbReference type="HOGENOM" id="CLU_1462657_0_0_1"/>
<evidence type="ECO:0000313" key="9">
    <source>
        <dbReference type="EMBL" id="ELU11235.1"/>
    </source>
</evidence>
<dbReference type="EMBL" id="AMQN01005808">
    <property type="status" value="NOT_ANNOTATED_CDS"/>
    <property type="molecule type" value="Genomic_DNA"/>
</dbReference>
<dbReference type="PANTHER" id="PTHR16852:SF2">
    <property type="entry name" value="GTP CYCLOHYDROLASE 1 FEEDBACK REGULATORY PROTEIN"/>
    <property type="match status" value="1"/>
</dbReference>
<organism evidence="9">
    <name type="scientific">Capitella teleta</name>
    <name type="common">Polychaete worm</name>
    <dbReference type="NCBI Taxonomy" id="283909"/>
    <lineage>
        <taxon>Eukaryota</taxon>
        <taxon>Metazoa</taxon>
        <taxon>Spiralia</taxon>
        <taxon>Lophotrochozoa</taxon>
        <taxon>Annelida</taxon>
        <taxon>Polychaeta</taxon>
        <taxon>Sedentaria</taxon>
        <taxon>Scolecida</taxon>
        <taxon>Capitellidae</taxon>
        <taxon>Capitella</taxon>
    </lineage>
</organism>
<dbReference type="Pfam" id="PF06399">
    <property type="entry name" value="GFRP"/>
    <property type="match status" value="1"/>
</dbReference>
<dbReference type="EMBL" id="KB296865">
    <property type="protein sequence ID" value="ELU11235.1"/>
    <property type="molecule type" value="Genomic_DNA"/>
</dbReference>
<evidence type="ECO:0000256" key="2">
    <source>
        <dbReference type="ARBA" id="ARBA00004514"/>
    </source>
</evidence>
<dbReference type="GO" id="GO:0009890">
    <property type="term" value="P:negative regulation of biosynthetic process"/>
    <property type="evidence" value="ECO:0007669"/>
    <property type="project" value="InterPro"/>
</dbReference>
<dbReference type="InterPro" id="IPR009112">
    <property type="entry name" value="GTP_CycHdrlase_I_reg"/>
</dbReference>
<evidence type="ECO:0000256" key="1">
    <source>
        <dbReference type="ARBA" id="ARBA00004126"/>
    </source>
</evidence>
<keyword evidence="11" id="KW-1185">Reference proteome</keyword>
<evidence type="ECO:0000256" key="4">
    <source>
        <dbReference type="ARBA" id="ARBA00020099"/>
    </source>
</evidence>
<evidence type="ECO:0000256" key="8">
    <source>
        <dbReference type="ARBA" id="ARBA00032599"/>
    </source>
</evidence>
<proteinExistence type="inferred from homology"/>
<dbReference type="GO" id="GO:0044549">
    <property type="term" value="F:GTP cyclohydrolase binding"/>
    <property type="evidence" value="ECO:0007669"/>
    <property type="project" value="TreeGrafter"/>
</dbReference>
<keyword evidence="5" id="KW-0963">Cytoplasm</keyword>
<sequence length="185" mass="20382">MKKNGVGNIKTRVHQIMDCNDHDQSDEDDANSVDFNSLNTFPDPKAPHLCPLWFSNAMKSNKHLIEAEVDSGAGCNTFPLHTLFQVIKMPYVLVSTQTRLENGPCTVGDAQSDPTLMKLLKANLIGNYVQEWRTALAPRQVLDLLETAGYKLHSITGVGHTCVFTCHLPLPDDTTPLATPRQAGK</sequence>
<evidence type="ECO:0000256" key="5">
    <source>
        <dbReference type="ARBA" id="ARBA00022490"/>
    </source>
</evidence>
<dbReference type="PANTHER" id="PTHR16852">
    <property type="entry name" value="GTP CYCLOHYDROLASE 1 FEEDBACK REGULATORY PROTEIN"/>
    <property type="match status" value="1"/>
</dbReference>
<name>R7V667_CAPTE</name>
<reference evidence="9 11" key="2">
    <citation type="journal article" date="2013" name="Nature">
        <title>Insights into bilaterian evolution from three spiralian genomes.</title>
        <authorList>
            <person name="Simakov O."/>
            <person name="Marletaz F."/>
            <person name="Cho S.J."/>
            <person name="Edsinger-Gonzales E."/>
            <person name="Havlak P."/>
            <person name="Hellsten U."/>
            <person name="Kuo D.H."/>
            <person name="Larsson T."/>
            <person name="Lv J."/>
            <person name="Arendt D."/>
            <person name="Savage R."/>
            <person name="Osoegawa K."/>
            <person name="de Jong P."/>
            <person name="Grimwood J."/>
            <person name="Chapman J.A."/>
            <person name="Shapiro H."/>
            <person name="Aerts A."/>
            <person name="Otillar R.P."/>
            <person name="Terry A.Y."/>
            <person name="Boore J.L."/>
            <person name="Grigoriev I.V."/>
            <person name="Lindberg D.R."/>
            <person name="Seaver E.C."/>
            <person name="Weisblat D.A."/>
            <person name="Putnam N.H."/>
            <person name="Rokhsar D.S."/>
        </authorList>
    </citation>
    <scope>NUCLEOTIDE SEQUENCE</scope>
    <source>
        <strain evidence="9 11">I ESC-2004</strain>
    </source>
</reference>
<comment type="similarity">
    <text evidence="3">Belongs to the GFRP family.</text>
</comment>
<dbReference type="OrthoDB" id="64291at2759"/>
<dbReference type="FunFam" id="3.30.1410.10:FF:000001">
    <property type="entry name" value="GTP cyclohydrolase 1 feedback regulatory protein"/>
    <property type="match status" value="1"/>
</dbReference>
<dbReference type="Proteomes" id="UP000014760">
    <property type="component" value="Unassembled WGS sequence"/>
</dbReference>
<dbReference type="SUPFAM" id="SSF69761">
    <property type="entry name" value="GTP cyclohydrolase I feedback regulatory protein, GFRP"/>
    <property type="match status" value="1"/>
</dbReference>
<reference evidence="11" key="1">
    <citation type="submission" date="2012-12" db="EMBL/GenBank/DDBJ databases">
        <authorList>
            <person name="Hellsten U."/>
            <person name="Grimwood J."/>
            <person name="Chapman J.A."/>
            <person name="Shapiro H."/>
            <person name="Aerts A."/>
            <person name="Otillar R.P."/>
            <person name="Terry A.Y."/>
            <person name="Boore J.L."/>
            <person name="Simakov O."/>
            <person name="Marletaz F."/>
            <person name="Cho S.-J."/>
            <person name="Edsinger-Gonzales E."/>
            <person name="Havlak P."/>
            <person name="Kuo D.-H."/>
            <person name="Larsson T."/>
            <person name="Lv J."/>
            <person name="Arendt D."/>
            <person name="Savage R."/>
            <person name="Osoegawa K."/>
            <person name="de Jong P."/>
            <person name="Lindberg D.R."/>
            <person name="Seaver E.C."/>
            <person name="Weisblat D.A."/>
            <person name="Putnam N.H."/>
            <person name="Grigoriev I.V."/>
            <person name="Rokhsar D.S."/>
        </authorList>
    </citation>
    <scope>NUCLEOTIDE SEQUENCE</scope>
    <source>
        <strain evidence="11">I ESC-2004</strain>
    </source>
</reference>
<dbReference type="GO" id="GO:0005829">
    <property type="term" value="C:cytosol"/>
    <property type="evidence" value="ECO:0007669"/>
    <property type="project" value="UniProtKB-SubCell"/>
</dbReference>
<keyword evidence="6" id="KW-0472">Membrane</keyword>
<dbReference type="InterPro" id="IPR036717">
    <property type="entry name" value="GFRP_sf"/>
</dbReference>
<protein>
    <recommendedName>
        <fullName evidence="4">GTP cyclohydrolase 1 feedback regulatory protein</fullName>
    </recommendedName>
    <alternativeName>
        <fullName evidence="8">GTP cyclohydrolase I feedback regulatory protein</fullName>
    </alternativeName>
</protein>
<gene>
    <name evidence="9" type="ORF">CAPTEDRAFT_212862</name>
</gene>
<accession>R7V667</accession>
<dbReference type="Gene3D" id="3.30.1410.10">
    <property type="entry name" value="GTP cyclohydrolase I feedback regulatory protein GFRP"/>
    <property type="match status" value="1"/>
</dbReference>
<evidence type="ECO:0000256" key="6">
    <source>
        <dbReference type="ARBA" id="ARBA00023136"/>
    </source>
</evidence>